<keyword evidence="3" id="KW-1185">Reference proteome</keyword>
<evidence type="ECO:0000256" key="1">
    <source>
        <dbReference type="SAM" id="MobiDB-lite"/>
    </source>
</evidence>
<reference evidence="2 3" key="2">
    <citation type="submission" date="2018-11" db="EMBL/GenBank/DDBJ databases">
        <authorList>
            <consortium name="Pathogen Informatics"/>
        </authorList>
    </citation>
    <scope>NUCLEOTIDE SEQUENCE [LARGE SCALE GENOMIC DNA]</scope>
    <source>
        <strain evidence="2 3">NST_G2</strain>
    </source>
</reference>
<dbReference type="EMBL" id="UYSU01036405">
    <property type="protein sequence ID" value="VDL97648.1"/>
    <property type="molecule type" value="Genomic_DNA"/>
</dbReference>
<reference evidence="4" key="1">
    <citation type="submission" date="2016-06" db="UniProtKB">
        <authorList>
            <consortium name="WormBaseParasite"/>
        </authorList>
    </citation>
    <scope>IDENTIFICATION</scope>
</reference>
<feature type="region of interest" description="Disordered" evidence="1">
    <location>
        <begin position="17"/>
        <end position="43"/>
    </location>
</feature>
<gene>
    <name evidence="2" type="ORF">SSLN_LOCUS11263</name>
</gene>
<evidence type="ECO:0000313" key="2">
    <source>
        <dbReference type="EMBL" id="VDL97648.1"/>
    </source>
</evidence>
<protein>
    <submittedName>
        <fullName evidence="2 4">Uncharacterized protein</fullName>
    </submittedName>
</protein>
<sequence>MHKDQEKVVITELRHICEDDHATKPPEEEAGLQATSTDVKLPYTSGRQAVQASRAEGANERKINQSRADKFGLSFKILIDISSRHFDNEEPTKTIRGHASDIYDDDDEAEEEEVEDTEDDYDYDDEDDDDDDDDDEA</sequence>
<dbReference type="WBParaSite" id="SSLN_0001169401-mRNA-1">
    <property type="protein sequence ID" value="SSLN_0001169401-mRNA-1"/>
    <property type="gene ID" value="SSLN_0001169401"/>
</dbReference>
<name>A0A183T465_SCHSO</name>
<feature type="compositionally biased region" description="Basic and acidic residues" evidence="1">
    <location>
        <begin position="82"/>
        <end position="101"/>
    </location>
</feature>
<feature type="compositionally biased region" description="Acidic residues" evidence="1">
    <location>
        <begin position="102"/>
        <end position="137"/>
    </location>
</feature>
<proteinExistence type="predicted"/>
<feature type="compositionally biased region" description="Basic and acidic residues" evidence="1">
    <location>
        <begin position="17"/>
        <end position="27"/>
    </location>
</feature>
<dbReference type="Proteomes" id="UP000275846">
    <property type="component" value="Unassembled WGS sequence"/>
</dbReference>
<dbReference type="AlphaFoldDB" id="A0A183T465"/>
<accession>A0A183T465</accession>
<feature type="region of interest" description="Disordered" evidence="1">
    <location>
        <begin position="82"/>
        <end position="137"/>
    </location>
</feature>
<evidence type="ECO:0000313" key="4">
    <source>
        <dbReference type="WBParaSite" id="SSLN_0001169401-mRNA-1"/>
    </source>
</evidence>
<organism evidence="4">
    <name type="scientific">Schistocephalus solidus</name>
    <name type="common">Tapeworm</name>
    <dbReference type="NCBI Taxonomy" id="70667"/>
    <lineage>
        <taxon>Eukaryota</taxon>
        <taxon>Metazoa</taxon>
        <taxon>Spiralia</taxon>
        <taxon>Lophotrochozoa</taxon>
        <taxon>Platyhelminthes</taxon>
        <taxon>Cestoda</taxon>
        <taxon>Eucestoda</taxon>
        <taxon>Diphyllobothriidea</taxon>
        <taxon>Diphyllobothriidae</taxon>
        <taxon>Schistocephalus</taxon>
    </lineage>
</organism>
<evidence type="ECO:0000313" key="3">
    <source>
        <dbReference type="Proteomes" id="UP000275846"/>
    </source>
</evidence>